<feature type="transmembrane region" description="Helical" evidence="1">
    <location>
        <begin position="259"/>
        <end position="285"/>
    </location>
</feature>
<organism evidence="3 4">
    <name type="scientific">Massilia phyllostachyos</name>
    <dbReference type="NCBI Taxonomy" id="2898585"/>
    <lineage>
        <taxon>Bacteria</taxon>
        <taxon>Pseudomonadati</taxon>
        <taxon>Pseudomonadota</taxon>
        <taxon>Betaproteobacteria</taxon>
        <taxon>Burkholderiales</taxon>
        <taxon>Oxalobacteraceae</taxon>
        <taxon>Telluria group</taxon>
        <taxon>Massilia</taxon>
    </lineage>
</organism>
<gene>
    <name evidence="3" type="ORF">LQ564_03010</name>
</gene>
<dbReference type="Proteomes" id="UP001179361">
    <property type="component" value="Unassembled WGS sequence"/>
</dbReference>
<feature type="transmembrane region" description="Helical" evidence="1">
    <location>
        <begin position="332"/>
        <end position="350"/>
    </location>
</feature>
<evidence type="ECO:0000259" key="2">
    <source>
        <dbReference type="Pfam" id="PF22895"/>
    </source>
</evidence>
<dbReference type="InterPro" id="IPR054288">
    <property type="entry name" value="DUF7024"/>
</dbReference>
<feature type="transmembrane region" description="Helical" evidence="1">
    <location>
        <begin position="81"/>
        <end position="98"/>
    </location>
</feature>
<evidence type="ECO:0000313" key="4">
    <source>
        <dbReference type="Proteomes" id="UP001179361"/>
    </source>
</evidence>
<feature type="transmembrane region" description="Helical" evidence="1">
    <location>
        <begin position="105"/>
        <end position="125"/>
    </location>
</feature>
<name>A0ABS8Q0K3_9BURK</name>
<keyword evidence="1" id="KW-0812">Transmembrane</keyword>
<dbReference type="EMBL" id="JAJNOC010000001">
    <property type="protein sequence ID" value="MCD2515278.1"/>
    <property type="molecule type" value="Genomic_DNA"/>
</dbReference>
<proteinExistence type="predicted"/>
<feature type="transmembrane region" description="Helical" evidence="1">
    <location>
        <begin position="196"/>
        <end position="213"/>
    </location>
</feature>
<dbReference type="Pfam" id="PF22895">
    <property type="entry name" value="DUF7024"/>
    <property type="match status" value="1"/>
</dbReference>
<feature type="transmembrane region" description="Helical" evidence="1">
    <location>
        <begin position="297"/>
        <end position="320"/>
    </location>
</feature>
<feature type="transmembrane region" description="Helical" evidence="1">
    <location>
        <begin position="426"/>
        <end position="442"/>
    </location>
</feature>
<keyword evidence="1" id="KW-0472">Membrane</keyword>
<feature type="domain" description="DUF7024" evidence="2">
    <location>
        <begin position="569"/>
        <end position="683"/>
    </location>
</feature>
<feature type="transmembrane region" description="Helical" evidence="1">
    <location>
        <begin position="362"/>
        <end position="382"/>
    </location>
</feature>
<keyword evidence="1" id="KW-1133">Transmembrane helix</keyword>
<feature type="transmembrane region" description="Helical" evidence="1">
    <location>
        <begin position="155"/>
        <end position="184"/>
    </location>
</feature>
<evidence type="ECO:0000313" key="3">
    <source>
        <dbReference type="EMBL" id="MCD2515278.1"/>
    </source>
</evidence>
<comment type="caution">
    <text evidence="3">The sequence shown here is derived from an EMBL/GenBank/DDBJ whole genome shotgun (WGS) entry which is preliminary data.</text>
</comment>
<evidence type="ECO:0000256" key="1">
    <source>
        <dbReference type="SAM" id="Phobius"/>
    </source>
</evidence>
<sequence>MSLGAPRQARLLLALALAAVFAWLLHRNLGLNPAIFADEWYYSRMARLQPLSEAVVPSYLYLWLFRTTLVCGDGFLDCVRIGNALFFVGGGLLFYLAARTVLPRLAALGVAVAGLLAPTNVYTALFMPEASYYFGFAALSWVALRPSTWTPLRRALVAGLVVGLMSLVKVHALFLMPALALFLALDAWLAGGPARLRQALGAALAAPLAGLAVKFGLGWLLAGAPALNLFGSLYASAASPSGEGSALRLLAPAFINFRGHLMALTVLASLPLAMLLHLLLSHAALRRTDAPLARLQLWTFLMLGSAAGLTVAFTASISAMNPAEALRLHLRYYNFVLPLLFTLAAVVLVRPGAPLPSSARRTAWLVAAGLLGVLAFAVWRLPTYVVSPVDAPELAGVSLQGGAGQLLVLVSAVALILWARGSSHAARIYLFLALPLLLFQGARASDAFLGQLRGGWPADHGGRFAHQQVPASERNDITVAATGILELMRAQFHVDAPDSGMLELEPGAPIQDYQLPVRKRWLLVIGEHPLPAGVTPWKTGPGFALVRLPRNRAPLVGSFAMAQPFGGLVSAARGLSYAEPWGRWSDAGRVELDFSRPLPREALLVMRVQAFGPNTALPFTLQVGSETRSFRVGPSPQEVQFRVRTDGARRGLAITVPQAASPRALTGMGDVRTLGIGITDIAIFDAAPPQSP</sequence>
<protein>
    <recommendedName>
        <fullName evidence="2">DUF7024 domain-containing protein</fullName>
    </recommendedName>
</protein>
<dbReference type="RefSeq" id="WP_231056591.1">
    <property type="nucleotide sequence ID" value="NZ_JAJNOC010000001.1"/>
</dbReference>
<feature type="transmembrane region" description="Helical" evidence="1">
    <location>
        <begin position="402"/>
        <end position="419"/>
    </location>
</feature>
<accession>A0ABS8Q0K3</accession>
<reference evidence="3" key="1">
    <citation type="submission" date="2021-11" db="EMBL/GenBank/DDBJ databases">
        <title>The complete genome of Massilia sp sp. G4R7.</title>
        <authorList>
            <person name="Liu L."/>
            <person name="Yue J."/>
            <person name="Yuan J."/>
            <person name="Yang F."/>
            <person name="Li L."/>
        </authorList>
    </citation>
    <scope>NUCLEOTIDE SEQUENCE</scope>
    <source>
        <strain evidence="3">G4R7</strain>
    </source>
</reference>
<keyword evidence="4" id="KW-1185">Reference proteome</keyword>